<protein>
    <recommendedName>
        <fullName evidence="5">Lipoprotein</fullName>
    </recommendedName>
</protein>
<feature type="compositionally biased region" description="Polar residues" evidence="1">
    <location>
        <begin position="39"/>
        <end position="49"/>
    </location>
</feature>
<reference evidence="3 4" key="1">
    <citation type="submission" date="2016-01" db="EMBL/GenBank/DDBJ databases">
        <title>Annotation of Pseudomonas oryzihabitans USDA-ARS-USMARC-56511.</title>
        <authorList>
            <person name="Harhay G.P."/>
            <person name="Harhay D.M."/>
            <person name="Smith T.P.L."/>
            <person name="Bono J.L."/>
            <person name="Heaton M.P."/>
            <person name="Clawson M.L."/>
            <person name="Chitko-Mckown C.G."/>
            <person name="Capik S.F."/>
            <person name="DeDonder K.D."/>
            <person name="Apley M.D."/>
            <person name="Lubbers B.V."/>
            <person name="White B.J."/>
            <person name="Larson R.L."/>
        </authorList>
    </citation>
    <scope>NUCLEOTIDE SEQUENCE [LARGE SCALE GENOMIC DNA]</scope>
    <source>
        <strain evidence="3 4">USDA-ARS-USMARC-56511</strain>
    </source>
</reference>
<feature type="compositionally biased region" description="Basic and acidic residues" evidence="1">
    <location>
        <begin position="23"/>
        <end position="38"/>
    </location>
</feature>
<keyword evidence="2" id="KW-0732">Signal</keyword>
<gene>
    <name evidence="3" type="ORF">APT59_07010</name>
</gene>
<evidence type="ECO:0000313" key="3">
    <source>
        <dbReference type="EMBL" id="ALZ83972.1"/>
    </source>
</evidence>
<dbReference type="RefSeq" id="WP_059314197.1">
    <property type="nucleotide sequence ID" value="NZ_CP013987.1"/>
</dbReference>
<proteinExistence type="predicted"/>
<dbReference type="AlphaFoldDB" id="A0A0U4WY00"/>
<feature type="signal peptide" evidence="2">
    <location>
        <begin position="1"/>
        <end position="18"/>
    </location>
</feature>
<feature type="compositionally biased region" description="Basic and acidic residues" evidence="1">
    <location>
        <begin position="53"/>
        <end position="65"/>
    </location>
</feature>
<name>A0A0U4WY00_9PSED</name>
<evidence type="ECO:0000256" key="1">
    <source>
        <dbReference type="SAM" id="MobiDB-lite"/>
    </source>
</evidence>
<evidence type="ECO:0000256" key="2">
    <source>
        <dbReference type="SAM" id="SignalP"/>
    </source>
</evidence>
<dbReference type="PROSITE" id="PS51257">
    <property type="entry name" value="PROKAR_LIPOPROTEIN"/>
    <property type="match status" value="1"/>
</dbReference>
<accession>A0A0U4WY00</accession>
<dbReference type="OrthoDB" id="7031674at2"/>
<feature type="region of interest" description="Disordered" evidence="1">
    <location>
        <begin position="23"/>
        <end position="93"/>
    </location>
</feature>
<dbReference type="Proteomes" id="UP000064137">
    <property type="component" value="Chromosome"/>
</dbReference>
<sequence>MKKPFAIALLFTAAFGLAACDKPSENKAQDAAKTEQKAQENLNKAAEQSNKAAEQRNEAANEAAKEQTNGEATSVSPATGTANGNAPATQPKP</sequence>
<evidence type="ECO:0000313" key="4">
    <source>
        <dbReference type="Proteomes" id="UP000064137"/>
    </source>
</evidence>
<evidence type="ECO:0008006" key="5">
    <source>
        <dbReference type="Google" id="ProtNLM"/>
    </source>
</evidence>
<dbReference type="KEGG" id="por:APT59_07010"/>
<feature type="chain" id="PRO_5006853651" description="Lipoprotein" evidence="2">
    <location>
        <begin position="19"/>
        <end position="93"/>
    </location>
</feature>
<dbReference type="EMBL" id="CP013987">
    <property type="protein sequence ID" value="ALZ83972.1"/>
    <property type="molecule type" value="Genomic_DNA"/>
</dbReference>
<organism evidence="3 4">
    <name type="scientific">Pseudomonas oryzihabitans</name>
    <dbReference type="NCBI Taxonomy" id="47885"/>
    <lineage>
        <taxon>Bacteria</taxon>
        <taxon>Pseudomonadati</taxon>
        <taxon>Pseudomonadota</taxon>
        <taxon>Gammaproteobacteria</taxon>
        <taxon>Pseudomonadales</taxon>
        <taxon>Pseudomonadaceae</taxon>
        <taxon>Pseudomonas</taxon>
    </lineage>
</organism>
<feature type="compositionally biased region" description="Low complexity" evidence="1">
    <location>
        <begin position="77"/>
        <end position="93"/>
    </location>
</feature>